<dbReference type="GO" id="GO:0003777">
    <property type="term" value="F:microtubule motor activity"/>
    <property type="evidence" value="ECO:0007669"/>
    <property type="project" value="InterPro"/>
</dbReference>
<protein>
    <recommendedName>
        <fullName evidence="4">Kinesin-like protein</fullName>
    </recommendedName>
</protein>
<evidence type="ECO:0000256" key="1">
    <source>
        <dbReference type="ARBA" id="ARBA00022741"/>
    </source>
</evidence>
<dbReference type="EMBL" id="OB661095">
    <property type="protein sequence ID" value="CAD7227297.1"/>
    <property type="molecule type" value="Genomic_DNA"/>
</dbReference>
<dbReference type="SUPFAM" id="SSF52540">
    <property type="entry name" value="P-loop containing nucleoside triphosphate hydrolases"/>
    <property type="match status" value="1"/>
</dbReference>
<dbReference type="GO" id="GO:0008017">
    <property type="term" value="F:microtubule binding"/>
    <property type="evidence" value="ECO:0007669"/>
    <property type="project" value="InterPro"/>
</dbReference>
<reference evidence="5" key="1">
    <citation type="submission" date="2020-11" db="EMBL/GenBank/DDBJ databases">
        <authorList>
            <person name="Tran Van P."/>
        </authorList>
    </citation>
    <scope>NUCLEOTIDE SEQUENCE</scope>
</reference>
<evidence type="ECO:0000256" key="4">
    <source>
        <dbReference type="RuleBase" id="RU000394"/>
    </source>
</evidence>
<dbReference type="InterPro" id="IPR019821">
    <property type="entry name" value="Kinesin_motor_CS"/>
</dbReference>
<dbReference type="FunFam" id="3.40.850.10:FF:000063">
    <property type="entry name" value="Kinesin-like protein"/>
    <property type="match status" value="1"/>
</dbReference>
<keyword evidence="2 3" id="KW-0067">ATP-binding</keyword>
<accession>A0A7R8W980</accession>
<dbReference type="Gene3D" id="3.40.850.10">
    <property type="entry name" value="Kinesin motor domain"/>
    <property type="match status" value="1"/>
</dbReference>
<dbReference type="InterPro" id="IPR027417">
    <property type="entry name" value="P-loop_NTPase"/>
</dbReference>
<sequence>MTEENVKVAVRVRPFNSRETGRNAKCIIEMNGQNTTIKDPNSGEVKKFAFDHSYWSHDGCSEDADGYFSPDPSHKNGSKFADQKKVFSDLGQGILDNCWNGYNSTIFAYGQTGSGKSWSIIGYGPNKGIVPMFCEELFKGIEAKKAAKEEIEYEVKFSMMEIYNEVVRDLLNSSGNAKKGLKIREHPKKGFYAENLKQVLVTSYEDINQRMEEGTVNRTIASTNMNATSSRAHTIVGITFLQKFKNAAGEDTTKSSVVNLVDLAGSERVESTGATGARLKEGAAINMSLSALGNCIHALAENSAGKKVKVPFRDSSLTKLLMNALGGNSRTLMIPQSSFMAKIRNFTGEHNRPLRGESPSTKSGKHRLLERLINKAGKSCRSQSWILKPQKEFELLQLLHPLLLLILFVASGAFLRVTLITKQRSLRAQPEGCYHLCMLMHGGGGERMVWAKARRGTANGARELTKEVPPIPHEDRNVAAQRLQESESRKTMECRPPGIPAAIKDFAQ</sequence>
<evidence type="ECO:0000256" key="2">
    <source>
        <dbReference type="ARBA" id="ARBA00022840"/>
    </source>
</evidence>
<dbReference type="InterPro" id="IPR036961">
    <property type="entry name" value="Kinesin_motor_dom_sf"/>
</dbReference>
<dbReference type="GO" id="GO:0007018">
    <property type="term" value="P:microtubule-based movement"/>
    <property type="evidence" value="ECO:0007669"/>
    <property type="project" value="InterPro"/>
</dbReference>
<dbReference type="SMART" id="SM00129">
    <property type="entry name" value="KISc"/>
    <property type="match status" value="1"/>
</dbReference>
<keyword evidence="3 4" id="KW-0505">Motor protein</keyword>
<dbReference type="PRINTS" id="PR00380">
    <property type="entry name" value="KINESINHEAVY"/>
</dbReference>
<dbReference type="GO" id="GO:0005874">
    <property type="term" value="C:microtubule"/>
    <property type="evidence" value="ECO:0007669"/>
    <property type="project" value="UniProtKB-KW"/>
</dbReference>
<gene>
    <name evidence="5" type="ORF">CTOB1V02_LOCUS5205</name>
</gene>
<dbReference type="GO" id="GO:0005524">
    <property type="term" value="F:ATP binding"/>
    <property type="evidence" value="ECO:0007669"/>
    <property type="project" value="UniProtKB-UniRule"/>
</dbReference>
<dbReference type="PROSITE" id="PS00411">
    <property type="entry name" value="KINESIN_MOTOR_1"/>
    <property type="match status" value="1"/>
</dbReference>
<feature type="binding site" evidence="3">
    <location>
        <begin position="110"/>
        <end position="117"/>
    </location>
    <ligand>
        <name>ATP</name>
        <dbReference type="ChEBI" id="CHEBI:30616"/>
    </ligand>
</feature>
<dbReference type="PROSITE" id="PS50067">
    <property type="entry name" value="KINESIN_MOTOR_2"/>
    <property type="match status" value="1"/>
</dbReference>
<evidence type="ECO:0000313" key="5">
    <source>
        <dbReference type="EMBL" id="CAD7227297.1"/>
    </source>
</evidence>
<dbReference type="AlphaFoldDB" id="A0A7R8W980"/>
<dbReference type="OrthoDB" id="6341525at2759"/>
<evidence type="ECO:0000256" key="3">
    <source>
        <dbReference type="PROSITE-ProRule" id="PRU00283"/>
    </source>
</evidence>
<dbReference type="Pfam" id="PF00225">
    <property type="entry name" value="Kinesin"/>
    <property type="match status" value="1"/>
</dbReference>
<proteinExistence type="inferred from homology"/>
<dbReference type="InterPro" id="IPR001752">
    <property type="entry name" value="Kinesin_motor_dom"/>
</dbReference>
<dbReference type="PANTHER" id="PTHR47117">
    <property type="entry name" value="STAR-RELATED LIPID TRANSFER PROTEIN 9"/>
    <property type="match status" value="1"/>
</dbReference>
<keyword evidence="4" id="KW-0493">Microtubule</keyword>
<comment type="similarity">
    <text evidence="3 4">Belongs to the TRAFAC class myosin-kinesin ATPase superfamily. Kinesin family.</text>
</comment>
<organism evidence="5">
    <name type="scientific">Cyprideis torosa</name>
    <dbReference type="NCBI Taxonomy" id="163714"/>
    <lineage>
        <taxon>Eukaryota</taxon>
        <taxon>Metazoa</taxon>
        <taxon>Ecdysozoa</taxon>
        <taxon>Arthropoda</taxon>
        <taxon>Crustacea</taxon>
        <taxon>Oligostraca</taxon>
        <taxon>Ostracoda</taxon>
        <taxon>Podocopa</taxon>
        <taxon>Podocopida</taxon>
        <taxon>Cytherocopina</taxon>
        <taxon>Cytheroidea</taxon>
        <taxon>Cytherideidae</taxon>
        <taxon>Cyprideis</taxon>
    </lineage>
</organism>
<name>A0A7R8W980_9CRUS</name>
<keyword evidence="1 3" id="KW-0547">Nucleotide-binding</keyword>